<dbReference type="PANTHER" id="PTHR43792">
    <property type="entry name" value="GNAT FAMILY, PUTATIVE (AFU_ORTHOLOGUE AFUA_3G00765)-RELATED-RELATED"/>
    <property type="match status" value="1"/>
</dbReference>
<comment type="caution">
    <text evidence="2">The sequence shown here is derived from an EMBL/GenBank/DDBJ whole genome shotgun (WGS) entry which is preliminary data.</text>
</comment>
<accession>A0AAJ3LTU3</accession>
<dbReference type="GO" id="GO:0016747">
    <property type="term" value="F:acyltransferase activity, transferring groups other than amino-acyl groups"/>
    <property type="evidence" value="ECO:0007669"/>
    <property type="project" value="InterPro"/>
</dbReference>
<proteinExistence type="predicted"/>
<dbReference type="InterPro" id="IPR000182">
    <property type="entry name" value="GNAT_dom"/>
</dbReference>
<dbReference type="AlphaFoldDB" id="A0AAJ3LTU3"/>
<evidence type="ECO:0000259" key="1">
    <source>
        <dbReference type="PROSITE" id="PS51186"/>
    </source>
</evidence>
<evidence type="ECO:0000313" key="2">
    <source>
        <dbReference type="EMBL" id="OAT47152.1"/>
    </source>
</evidence>
<dbReference type="InterPro" id="IPR016181">
    <property type="entry name" value="Acyl_CoA_acyltransferase"/>
</dbReference>
<dbReference type="RefSeq" id="WP_064719662.1">
    <property type="nucleotide sequence ID" value="NZ_LXEV01000021.1"/>
</dbReference>
<keyword evidence="3" id="KW-1185">Reference proteome</keyword>
<feature type="domain" description="N-acetyltransferase" evidence="1">
    <location>
        <begin position="6"/>
        <end position="169"/>
    </location>
</feature>
<dbReference type="EC" id="2.3.1.-" evidence="2"/>
<keyword evidence="2" id="KW-0012">Acyltransferase</keyword>
<dbReference type="PANTHER" id="PTHR43792:SF1">
    <property type="entry name" value="N-ACETYLTRANSFERASE DOMAIN-CONTAINING PROTEIN"/>
    <property type="match status" value="1"/>
</dbReference>
<dbReference type="SUPFAM" id="SSF55729">
    <property type="entry name" value="Acyl-CoA N-acyltransferases (Nat)"/>
    <property type="match status" value="1"/>
</dbReference>
<sequence>MKKKNFTFEHITANDWLFFHDLYISQNVMKYISGVMTEEQIKEAFESRLPIWNIHSTHWLCMVIRNEKKAPMGLIGLKIVESQAEEQGITAEVGFIIEPQYAGQGLATKALMSMLVDERFKLITRFIAVVTAGNLASEQVLKKSGFTFKDITKENYLINNVLYDDHNYELLR</sequence>
<dbReference type="Gene3D" id="3.40.630.30">
    <property type="match status" value="1"/>
</dbReference>
<dbReference type="Pfam" id="PF13302">
    <property type="entry name" value="Acetyltransf_3"/>
    <property type="match status" value="1"/>
</dbReference>
<dbReference type="PROSITE" id="PS51186">
    <property type="entry name" value="GNAT"/>
    <property type="match status" value="1"/>
</dbReference>
<gene>
    <name evidence="2" type="ORF">M997_1679</name>
</gene>
<dbReference type="EMBL" id="LXEV01000021">
    <property type="protein sequence ID" value="OAT47152.1"/>
    <property type="molecule type" value="Genomic_DNA"/>
</dbReference>
<dbReference type="Proteomes" id="UP000078250">
    <property type="component" value="Unassembled WGS sequence"/>
</dbReference>
<reference evidence="2 3" key="1">
    <citation type="submission" date="2016-04" db="EMBL/GenBank/DDBJ databases">
        <title>ATOL: Assembling a taxonomically balanced genome-scale reconstruction of the evolutionary history of the Enterobacteriaceae.</title>
        <authorList>
            <person name="Plunkett G.III."/>
            <person name="Neeno-Eckwall E.C."/>
            <person name="Glasner J.D."/>
            <person name="Perna N.T."/>
        </authorList>
    </citation>
    <scope>NUCLEOTIDE SEQUENCE [LARGE SCALE GENOMIC DNA]</scope>
    <source>
        <strain evidence="2 3">ATCC 700826</strain>
    </source>
</reference>
<organism evidence="2 3">
    <name type="scientific">Proteus hauseri ATCC 700826</name>
    <dbReference type="NCBI Taxonomy" id="1354271"/>
    <lineage>
        <taxon>Bacteria</taxon>
        <taxon>Pseudomonadati</taxon>
        <taxon>Pseudomonadota</taxon>
        <taxon>Gammaproteobacteria</taxon>
        <taxon>Enterobacterales</taxon>
        <taxon>Morganellaceae</taxon>
        <taxon>Proteus</taxon>
    </lineage>
</organism>
<evidence type="ECO:0000313" key="3">
    <source>
        <dbReference type="Proteomes" id="UP000078250"/>
    </source>
</evidence>
<dbReference type="InterPro" id="IPR051531">
    <property type="entry name" value="N-acetyltransferase"/>
</dbReference>
<protein>
    <submittedName>
        <fullName evidence="2">Acetyltransferase</fullName>
        <ecNumber evidence="2">2.3.1.-</ecNumber>
    </submittedName>
</protein>
<name>A0AAJ3LTU3_PROHU</name>
<keyword evidence="2" id="KW-0808">Transferase</keyword>